<evidence type="ECO:0000313" key="5">
    <source>
        <dbReference type="Proteomes" id="UP000243255"/>
    </source>
</evidence>
<dbReference type="SUPFAM" id="SSF63817">
    <property type="entry name" value="Sortase"/>
    <property type="match status" value="1"/>
</dbReference>
<accession>A0A1M5M8I2</accession>
<keyword evidence="5" id="KW-1185">Reference proteome</keyword>
<protein>
    <submittedName>
        <fullName evidence="4">Sortase A</fullName>
    </submittedName>
</protein>
<dbReference type="Proteomes" id="UP000243255">
    <property type="component" value="Unassembled WGS sequence"/>
</dbReference>
<gene>
    <name evidence="4" type="ORF">SAMN04488530_10672</name>
</gene>
<evidence type="ECO:0000256" key="3">
    <source>
        <dbReference type="SAM" id="Phobius"/>
    </source>
</evidence>
<feature type="active site" description="Proton donor/acceptor" evidence="2">
    <location>
        <position position="133"/>
    </location>
</feature>
<keyword evidence="1" id="KW-0378">Hydrolase</keyword>
<evidence type="ECO:0000256" key="2">
    <source>
        <dbReference type="PIRSR" id="PIRSR605754-1"/>
    </source>
</evidence>
<dbReference type="Gene3D" id="2.40.260.10">
    <property type="entry name" value="Sortase"/>
    <property type="match status" value="1"/>
</dbReference>
<keyword evidence="3" id="KW-1133">Transmembrane helix</keyword>
<evidence type="ECO:0000313" key="4">
    <source>
        <dbReference type="EMBL" id="SHG73560.1"/>
    </source>
</evidence>
<dbReference type="CDD" id="cd05828">
    <property type="entry name" value="Sortase_D_1"/>
    <property type="match status" value="1"/>
</dbReference>
<dbReference type="InterPro" id="IPR023365">
    <property type="entry name" value="Sortase_dom-sf"/>
</dbReference>
<dbReference type="Pfam" id="PF04203">
    <property type="entry name" value="Sortase"/>
    <property type="match status" value="1"/>
</dbReference>
<feature type="transmembrane region" description="Helical" evidence="3">
    <location>
        <begin position="21"/>
        <end position="44"/>
    </location>
</feature>
<dbReference type="InterPro" id="IPR041999">
    <property type="entry name" value="Sortase_D_1"/>
</dbReference>
<feature type="active site" description="Acyl-thioester intermediate" evidence="2">
    <location>
        <position position="190"/>
    </location>
</feature>
<dbReference type="NCBIfam" id="TIGR01076">
    <property type="entry name" value="sortase_fam"/>
    <property type="match status" value="1"/>
</dbReference>
<evidence type="ECO:0000256" key="1">
    <source>
        <dbReference type="ARBA" id="ARBA00022801"/>
    </source>
</evidence>
<organism evidence="4 5">
    <name type="scientific">Asaccharospora irregularis DSM 2635</name>
    <dbReference type="NCBI Taxonomy" id="1121321"/>
    <lineage>
        <taxon>Bacteria</taxon>
        <taxon>Bacillati</taxon>
        <taxon>Bacillota</taxon>
        <taxon>Clostridia</taxon>
        <taxon>Peptostreptococcales</taxon>
        <taxon>Peptostreptococcaceae</taxon>
        <taxon>Asaccharospora</taxon>
    </lineage>
</organism>
<keyword evidence="3" id="KW-0472">Membrane</keyword>
<sequence length="213" mass="23667">MGEKKFLHNEKYTNTRLLKKIGVTFVIPICLAITGALIFMSAGWNLLFESYSLSTAIFAKPNKDVDDVNFYINNKEVSRPDIGSVFASIKIPSINLEKDVVHGDGDDELRKGIGHYAGSTLPGEGGNCILDGHRDTALKDLKNIKKGDSIFVDTEWGKYEYRVSDIKVTAPDDSTVMEPTDHEKLTLYTCYPFNYIGSAPKRFVVTGEFVSAK</sequence>
<keyword evidence="3" id="KW-0812">Transmembrane</keyword>
<dbReference type="STRING" id="1121321.SAMN04488530_10672"/>
<dbReference type="EMBL" id="FQWX01000006">
    <property type="protein sequence ID" value="SHG73560.1"/>
    <property type="molecule type" value="Genomic_DNA"/>
</dbReference>
<proteinExistence type="predicted"/>
<name>A0A1M5M8I2_9FIRM</name>
<reference evidence="5" key="1">
    <citation type="submission" date="2016-11" db="EMBL/GenBank/DDBJ databases">
        <authorList>
            <person name="Varghese N."/>
            <person name="Submissions S."/>
        </authorList>
    </citation>
    <scope>NUCLEOTIDE SEQUENCE [LARGE SCALE GENOMIC DNA]</scope>
    <source>
        <strain evidence="5">DSM 2635</strain>
    </source>
</reference>
<dbReference type="InterPro" id="IPR005754">
    <property type="entry name" value="Sortase"/>
</dbReference>
<dbReference type="RefSeq" id="WP_073124654.1">
    <property type="nucleotide sequence ID" value="NZ_BAABCH010000022.1"/>
</dbReference>
<dbReference type="GO" id="GO:0016787">
    <property type="term" value="F:hydrolase activity"/>
    <property type="evidence" value="ECO:0007669"/>
    <property type="project" value="UniProtKB-KW"/>
</dbReference>
<dbReference type="AlphaFoldDB" id="A0A1M5M8I2"/>
<dbReference type="OrthoDB" id="1648028at2"/>